<dbReference type="AlphaFoldDB" id="A0ABD2GB99"/>
<dbReference type="InterPro" id="IPR036179">
    <property type="entry name" value="Ig-like_dom_sf"/>
</dbReference>
<keyword evidence="7" id="KW-1185">Reference proteome</keyword>
<keyword evidence="4" id="KW-0812">Transmembrane</keyword>
<evidence type="ECO:0000256" key="2">
    <source>
        <dbReference type="ARBA" id="ARBA00023157"/>
    </source>
</evidence>
<dbReference type="PANTHER" id="PTHR11481">
    <property type="entry name" value="IMMUNOGLOBULIN FC RECEPTOR"/>
    <property type="match status" value="1"/>
</dbReference>
<evidence type="ECO:0000259" key="5">
    <source>
        <dbReference type="PROSITE" id="PS50835"/>
    </source>
</evidence>
<organism evidence="6 7">
    <name type="scientific">Pagothenia borchgrevinki</name>
    <name type="common">Bald rockcod</name>
    <name type="synonym">Trematomus borchgrevinki</name>
    <dbReference type="NCBI Taxonomy" id="8213"/>
    <lineage>
        <taxon>Eukaryota</taxon>
        <taxon>Metazoa</taxon>
        <taxon>Chordata</taxon>
        <taxon>Craniata</taxon>
        <taxon>Vertebrata</taxon>
        <taxon>Euteleostomi</taxon>
        <taxon>Actinopterygii</taxon>
        <taxon>Neopterygii</taxon>
        <taxon>Teleostei</taxon>
        <taxon>Neoteleostei</taxon>
        <taxon>Acanthomorphata</taxon>
        <taxon>Eupercaria</taxon>
        <taxon>Perciformes</taxon>
        <taxon>Notothenioidei</taxon>
        <taxon>Nototheniidae</taxon>
        <taxon>Pagothenia</taxon>
    </lineage>
</organism>
<dbReference type="PROSITE" id="PS50835">
    <property type="entry name" value="IG_LIKE"/>
    <property type="match status" value="1"/>
</dbReference>
<comment type="caution">
    <text evidence="6">The sequence shown here is derived from an EMBL/GenBank/DDBJ whole genome shotgun (WGS) entry which is preliminary data.</text>
</comment>
<feature type="transmembrane region" description="Helical" evidence="4">
    <location>
        <begin position="246"/>
        <end position="264"/>
    </location>
</feature>
<reference evidence="6 7" key="2">
    <citation type="journal article" date="2024" name="G3 (Bethesda)">
        <title>The genome of the cryopelagic Antarctic bald notothen, Trematomus borchgrevinki.</title>
        <authorList>
            <person name="Rayamajhi N."/>
            <person name="Rivera-Colon A.G."/>
            <person name="Minhas B.F."/>
            <person name="Cheng C.C."/>
            <person name="Catchen J.M."/>
        </authorList>
    </citation>
    <scope>NUCLEOTIDE SEQUENCE [LARGE SCALE GENOMIC DNA]</scope>
    <source>
        <strain evidence="6">AGRC-2024</strain>
    </source>
</reference>
<dbReference type="SMART" id="SM00409">
    <property type="entry name" value="IG"/>
    <property type="match status" value="2"/>
</dbReference>
<reference evidence="6 7" key="1">
    <citation type="journal article" date="2022" name="G3 (Bethesda)">
        <title>Evaluating Illumina-, Nanopore-, and PacBio-based genome assembly strategies with the bald notothen, Trematomus borchgrevinki.</title>
        <authorList>
            <person name="Rayamajhi N."/>
            <person name="Cheng C.C."/>
            <person name="Catchen J.M."/>
        </authorList>
    </citation>
    <scope>NUCLEOTIDE SEQUENCE [LARGE SCALE GENOMIC DNA]</scope>
    <source>
        <strain evidence="6">AGRC-2024</strain>
    </source>
</reference>
<evidence type="ECO:0000256" key="4">
    <source>
        <dbReference type="SAM" id="Phobius"/>
    </source>
</evidence>
<dbReference type="InterPro" id="IPR003599">
    <property type="entry name" value="Ig_sub"/>
</dbReference>
<protein>
    <recommendedName>
        <fullName evidence="5">Ig-like domain-containing protein</fullName>
    </recommendedName>
</protein>
<feature type="domain" description="Ig-like" evidence="5">
    <location>
        <begin position="114"/>
        <end position="187"/>
    </location>
</feature>
<evidence type="ECO:0000256" key="3">
    <source>
        <dbReference type="SAM" id="MobiDB-lite"/>
    </source>
</evidence>
<feature type="region of interest" description="Disordered" evidence="3">
    <location>
        <begin position="205"/>
        <end position="234"/>
    </location>
</feature>
<dbReference type="InterPro" id="IPR013783">
    <property type="entry name" value="Ig-like_fold"/>
</dbReference>
<dbReference type="SUPFAM" id="SSF48726">
    <property type="entry name" value="Immunoglobulin"/>
    <property type="match status" value="1"/>
</dbReference>
<evidence type="ECO:0000313" key="7">
    <source>
        <dbReference type="Proteomes" id="UP001619887"/>
    </source>
</evidence>
<keyword evidence="4" id="KW-0472">Membrane</keyword>
<dbReference type="InterPro" id="IPR007110">
    <property type="entry name" value="Ig-like_dom"/>
</dbReference>
<dbReference type="PANTHER" id="PTHR11481:SF64">
    <property type="entry name" value="FC RECEPTOR-LIKE PROTEIN 4"/>
    <property type="match status" value="1"/>
</dbReference>
<keyword evidence="4" id="KW-1133">Transmembrane helix</keyword>
<keyword evidence="2" id="KW-1015">Disulfide bond</keyword>
<evidence type="ECO:0000313" key="6">
    <source>
        <dbReference type="EMBL" id="KAL3050983.1"/>
    </source>
</evidence>
<evidence type="ECO:0000256" key="1">
    <source>
        <dbReference type="ARBA" id="ARBA00022729"/>
    </source>
</evidence>
<sequence>MQLPPFCLMLSCLQVSPDQSQFFRYHSFSLSCEDQLNGTDWMLKRKTSGSGVRDCGSGWGTTASGASCTVGTTASGACCTVGTTYPSDTGMYWCESGDGRRSNNSIEITITDRPVLLKCPVLPLSEGSDATLHCQAESLSSDHTFHFQRDGLFVASSRTGEMTIRRVSKSDEGLYSCSIPEVGESVGSWLTVEEGDSFWNFTLPEEFTGNGTDRNGTDRNGTDRNGSSSAPPAASCQVSVPRLMCHLVVGTPFLLSTILLGLIYRDRNRAARTDAQRRGSKDVVMEI</sequence>
<dbReference type="Proteomes" id="UP001619887">
    <property type="component" value="Unassembled WGS sequence"/>
</dbReference>
<dbReference type="InterPro" id="IPR050488">
    <property type="entry name" value="Ig_Fc_receptor"/>
</dbReference>
<keyword evidence="1" id="KW-0732">Signal</keyword>
<dbReference type="EMBL" id="JBIYXZ010002080">
    <property type="protein sequence ID" value="KAL3050983.1"/>
    <property type="molecule type" value="Genomic_DNA"/>
</dbReference>
<gene>
    <name evidence="6" type="ORF">OYC64_001289</name>
</gene>
<proteinExistence type="predicted"/>
<accession>A0ABD2GB99</accession>
<dbReference type="Gene3D" id="2.60.40.10">
    <property type="entry name" value="Immunoglobulins"/>
    <property type="match status" value="2"/>
</dbReference>
<dbReference type="Pfam" id="PF13927">
    <property type="entry name" value="Ig_3"/>
    <property type="match status" value="1"/>
</dbReference>
<name>A0ABD2GB99_PAGBO</name>